<sequence length="166" mass="18310">MSSKNRLLHERLAAVVSTLRHGEMVYIADAGSGTAAASLVPLSSEVEIIDVAVSTGCPTVADLLQVLWEVGDFEAAFVTENMCQANPSARDRVEGLTGPEHIHELRYLPEFYDLRNRCKVFIQTGDYGVHSNVILVAGYPSPPIPVEWLTSPTWFEDLRQAQNKKV</sequence>
<dbReference type="EC" id="5.4.99.62" evidence="2"/>
<dbReference type="RefSeq" id="WP_150766117.1">
    <property type="nucleotide sequence ID" value="NZ_CABVHW010000015.1"/>
</dbReference>
<gene>
    <name evidence="6" type="primary">rbsD_2</name>
    <name evidence="6" type="ORF">PS710_04122</name>
</gene>
<evidence type="ECO:0000256" key="4">
    <source>
        <dbReference type="ARBA" id="ARBA00023235"/>
    </source>
</evidence>
<dbReference type="Proteomes" id="UP000381093">
    <property type="component" value="Unassembled WGS sequence"/>
</dbReference>
<dbReference type="Pfam" id="PF05025">
    <property type="entry name" value="RbsD_FucU"/>
    <property type="match status" value="1"/>
</dbReference>
<reference evidence="6 7" key="1">
    <citation type="submission" date="2019-09" db="EMBL/GenBank/DDBJ databases">
        <authorList>
            <person name="Chandra G."/>
            <person name="Truman W A."/>
        </authorList>
    </citation>
    <scope>NUCLEOTIDE SEQUENCE [LARGE SCALE GENOMIC DNA]</scope>
    <source>
        <strain evidence="6">PS710</strain>
    </source>
</reference>
<dbReference type="PANTHER" id="PTHR37831">
    <property type="entry name" value="D-RIBOSE PYRANASE"/>
    <property type="match status" value="1"/>
</dbReference>
<proteinExistence type="predicted"/>
<dbReference type="GO" id="GO:0016872">
    <property type="term" value="F:intramolecular lyase activity"/>
    <property type="evidence" value="ECO:0007669"/>
    <property type="project" value="InterPro"/>
</dbReference>
<keyword evidence="3" id="KW-0963">Cytoplasm</keyword>
<dbReference type="InterPro" id="IPR023064">
    <property type="entry name" value="D-ribose_pyranase"/>
</dbReference>
<name>A0A5E7E0G1_PSEFL</name>
<dbReference type="GO" id="GO:0005829">
    <property type="term" value="C:cytosol"/>
    <property type="evidence" value="ECO:0007669"/>
    <property type="project" value="TreeGrafter"/>
</dbReference>
<dbReference type="SUPFAM" id="SSF102546">
    <property type="entry name" value="RbsD-like"/>
    <property type="match status" value="1"/>
</dbReference>
<evidence type="ECO:0000256" key="1">
    <source>
        <dbReference type="ARBA" id="ARBA00000223"/>
    </source>
</evidence>
<evidence type="ECO:0000256" key="2">
    <source>
        <dbReference type="ARBA" id="ARBA00012862"/>
    </source>
</evidence>
<keyword evidence="4 6" id="KW-0413">Isomerase</keyword>
<dbReference type="InterPro" id="IPR007721">
    <property type="entry name" value="RbsD_FucU"/>
</dbReference>
<organism evidence="6 7">
    <name type="scientific">Pseudomonas fluorescens</name>
    <dbReference type="NCBI Taxonomy" id="294"/>
    <lineage>
        <taxon>Bacteria</taxon>
        <taxon>Pseudomonadati</taxon>
        <taxon>Pseudomonadota</taxon>
        <taxon>Gammaproteobacteria</taxon>
        <taxon>Pseudomonadales</taxon>
        <taxon>Pseudomonadaceae</taxon>
        <taxon>Pseudomonas</taxon>
    </lineage>
</organism>
<evidence type="ECO:0000256" key="3">
    <source>
        <dbReference type="ARBA" id="ARBA00022490"/>
    </source>
</evidence>
<dbReference type="Gene3D" id="3.40.1650.10">
    <property type="entry name" value="RbsD-like domain"/>
    <property type="match status" value="1"/>
</dbReference>
<dbReference type="PANTHER" id="PTHR37831:SF1">
    <property type="entry name" value="D-RIBOSE PYRANASE"/>
    <property type="match status" value="1"/>
</dbReference>
<comment type="catalytic activity">
    <reaction evidence="1">
        <text>beta-D-ribopyranose = beta-D-ribofuranose</text>
        <dbReference type="Rhea" id="RHEA:25432"/>
        <dbReference type="ChEBI" id="CHEBI:27476"/>
        <dbReference type="ChEBI" id="CHEBI:47002"/>
        <dbReference type="EC" id="5.4.99.62"/>
    </reaction>
</comment>
<keyword evidence="5" id="KW-0119">Carbohydrate metabolism</keyword>
<dbReference type="GO" id="GO:0062193">
    <property type="term" value="F:D-ribose pyranase activity"/>
    <property type="evidence" value="ECO:0007669"/>
    <property type="project" value="UniProtKB-EC"/>
</dbReference>
<dbReference type="GO" id="GO:0019303">
    <property type="term" value="P:D-ribose catabolic process"/>
    <property type="evidence" value="ECO:0007669"/>
    <property type="project" value="TreeGrafter"/>
</dbReference>
<dbReference type="InterPro" id="IPR023750">
    <property type="entry name" value="RbsD-like_sf"/>
</dbReference>
<dbReference type="EMBL" id="CABVHW010000015">
    <property type="protein sequence ID" value="VVO19485.1"/>
    <property type="molecule type" value="Genomic_DNA"/>
</dbReference>
<accession>A0A5E7E0G1</accession>
<evidence type="ECO:0000256" key="5">
    <source>
        <dbReference type="ARBA" id="ARBA00023277"/>
    </source>
</evidence>
<dbReference type="AlphaFoldDB" id="A0A5E7E0G1"/>
<dbReference type="GO" id="GO:0048029">
    <property type="term" value="F:monosaccharide binding"/>
    <property type="evidence" value="ECO:0007669"/>
    <property type="project" value="InterPro"/>
</dbReference>
<evidence type="ECO:0000313" key="6">
    <source>
        <dbReference type="EMBL" id="VVO19485.1"/>
    </source>
</evidence>
<evidence type="ECO:0000313" key="7">
    <source>
        <dbReference type="Proteomes" id="UP000381093"/>
    </source>
</evidence>
<protein>
    <recommendedName>
        <fullName evidence="2">D-ribose pyranase</fullName>
        <ecNumber evidence="2">5.4.99.62</ecNumber>
    </recommendedName>
</protein>